<gene>
    <name evidence="3" type="ORF">EV385_2100</name>
</gene>
<organism evidence="3 4">
    <name type="scientific">Krasilnikovia cinnamomea</name>
    <dbReference type="NCBI Taxonomy" id="349313"/>
    <lineage>
        <taxon>Bacteria</taxon>
        <taxon>Bacillati</taxon>
        <taxon>Actinomycetota</taxon>
        <taxon>Actinomycetes</taxon>
        <taxon>Micromonosporales</taxon>
        <taxon>Micromonosporaceae</taxon>
        <taxon>Krasilnikovia</taxon>
    </lineage>
</organism>
<protein>
    <submittedName>
        <fullName evidence="3">Uncharacterized protein</fullName>
    </submittedName>
</protein>
<name>A0A4Q7ZHM1_9ACTN</name>
<comment type="caution">
    <text evidence="3">The sequence shown here is derived from an EMBL/GenBank/DDBJ whole genome shotgun (WGS) entry which is preliminary data.</text>
</comment>
<keyword evidence="4" id="KW-1185">Reference proteome</keyword>
<accession>A0A4Q7ZHM1</accession>
<keyword evidence="2" id="KW-1133">Transmembrane helix</keyword>
<dbReference type="OrthoDB" id="3386494at2"/>
<feature type="region of interest" description="Disordered" evidence="1">
    <location>
        <begin position="1"/>
        <end position="44"/>
    </location>
</feature>
<dbReference type="Proteomes" id="UP000292564">
    <property type="component" value="Unassembled WGS sequence"/>
</dbReference>
<dbReference type="RefSeq" id="WP_130509283.1">
    <property type="nucleotide sequence ID" value="NZ_SHKY01000001.1"/>
</dbReference>
<feature type="transmembrane region" description="Helical" evidence="2">
    <location>
        <begin position="183"/>
        <end position="202"/>
    </location>
</feature>
<feature type="compositionally biased region" description="Basic residues" evidence="1">
    <location>
        <begin position="33"/>
        <end position="44"/>
    </location>
</feature>
<dbReference type="EMBL" id="SHKY01000001">
    <property type="protein sequence ID" value="RZU50332.1"/>
    <property type="molecule type" value="Genomic_DNA"/>
</dbReference>
<reference evidence="3 4" key="1">
    <citation type="submission" date="2019-02" db="EMBL/GenBank/DDBJ databases">
        <title>Sequencing the genomes of 1000 actinobacteria strains.</title>
        <authorList>
            <person name="Klenk H.-P."/>
        </authorList>
    </citation>
    <scope>NUCLEOTIDE SEQUENCE [LARGE SCALE GENOMIC DNA]</scope>
    <source>
        <strain evidence="3 4">DSM 45162</strain>
    </source>
</reference>
<sequence>MLETSTFWLSDDERARQAATAEPERPSQLGVPPRHRSREPRRPRSGLPSLVALSLIAAFFAWVSAEPFWLAVGHDVKGRATVIQCTGDGIGQRCFGQFATGDGFSRVDRVTLLGVTGDQRARGAVSPARMVNLDGQQAYVGETGTLMQLRWMLGFVLVLLCGLGIAGLTGVRRLESRRARHGALLLSVACPLALLAGFLAAAY</sequence>
<proteinExistence type="predicted"/>
<keyword evidence="2" id="KW-0812">Transmembrane</keyword>
<keyword evidence="2" id="KW-0472">Membrane</keyword>
<evidence type="ECO:0000313" key="3">
    <source>
        <dbReference type="EMBL" id="RZU50332.1"/>
    </source>
</evidence>
<evidence type="ECO:0000256" key="2">
    <source>
        <dbReference type="SAM" id="Phobius"/>
    </source>
</evidence>
<evidence type="ECO:0000313" key="4">
    <source>
        <dbReference type="Proteomes" id="UP000292564"/>
    </source>
</evidence>
<feature type="transmembrane region" description="Helical" evidence="2">
    <location>
        <begin position="151"/>
        <end position="171"/>
    </location>
</feature>
<feature type="transmembrane region" description="Helical" evidence="2">
    <location>
        <begin position="46"/>
        <end position="65"/>
    </location>
</feature>
<dbReference type="AlphaFoldDB" id="A0A4Q7ZHM1"/>
<evidence type="ECO:0000256" key="1">
    <source>
        <dbReference type="SAM" id="MobiDB-lite"/>
    </source>
</evidence>